<dbReference type="InterPro" id="IPR050109">
    <property type="entry name" value="HTH-type_TetR-like_transc_reg"/>
</dbReference>
<dbReference type="InterPro" id="IPR004111">
    <property type="entry name" value="Repressor_TetR_C"/>
</dbReference>
<dbReference type="Gene3D" id="1.10.357.10">
    <property type="entry name" value="Tetracycline Repressor, domain 2"/>
    <property type="match status" value="1"/>
</dbReference>
<dbReference type="InterPro" id="IPR003012">
    <property type="entry name" value="Tet_transcr_reg_TetR"/>
</dbReference>
<dbReference type="Pfam" id="PF00440">
    <property type="entry name" value="TetR_N"/>
    <property type="match status" value="1"/>
</dbReference>
<keyword evidence="3 5" id="KW-0238">DNA-binding</keyword>
<feature type="compositionally biased region" description="Basic residues" evidence="6">
    <location>
        <begin position="21"/>
        <end position="30"/>
    </location>
</feature>
<keyword evidence="1" id="KW-0678">Repressor</keyword>
<dbReference type="PANTHER" id="PTHR30055">
    <property type="entry name" value="HTH-TYPE TRANSCRIPTIONAL REGULATOR RUTR"/>
    <property type="match status" value="1"/>
</dbReference>
<organism evidence="8 9">
    <name type="scientific">Yinghuangia aomiensis</name>
    <dbReference type="NCBI Taxonomy" id="676205"/>
    <lineage>
        <taxon>Bacteria</taxon>
        <taxon>Bacillati</taxon>
        <taxon>Actinomycetota</taxon>
        <taxon>Actinomycetes</taxon>
        <taxon>Kitasatosporales</taxon>
        <taxon>Streptomycetaceae</taxon>
        <taxon>Yinghuangia</taxon>
    </lineage>
</organism>
<dbReference type="EMBL" id="BAABHS010000022">
    <property type="protein sequence ID" value="GAA4979845.1"/>
    <property type="molecule type" value="Genomic_DNA"/>
</dbReference>
<evidence type="ECO:0000256" key="1">
    <source>
        <dbReference type="ARBA" id="ARBA00022491"/>
    </source>
</evidence>
<dbReference type="RefSeq" id="WP_345678454.1">
    <property type="nucleotide sequence ID" value="NZ_BAABHS010000022.1"/>
</dbReference>
<name>A0ABP9HWE1_9ACTN</name>
<evidence type="ECO:0000256" key="2">
    <source>
        <dbReference type="ARBA" id="ARBA00023015"/>
    </source>
</evidence>
<keyword evidence="4" id="KW-0804">Transcription</keyword>
<comment type="caution">
    <text evidence="8">The sequence shown here is derived from an EMBL/GenBank/DDBJ whole genome shotgun (WGS) entry which is preliminary data.</text>
</comment>
<gene>
    <name evidence="8" type="primary">actII</name>
    <name evidence="8" type="ORF">GCM10023205_55710</name>
</gene>
<dbReference type="PRINTS" id="PR00455">
    <property type="entry name" value="HTHTETR"/>
</dbReference>
<reference evidence="9" key="1">
    <citation type="journal article" date="2019" name="Int. J. Syst. Evol. Microbiol.">
        <title>The Global Catalogue of Microorganisms (GCM) 10K type strain sequencing project: providing services to taxonomists for standard genome sequencing and annotation.</title>
        <authorList>
            <consortium name="The Broad Institute Genomics Platform"/>
            <consortium name="The Broad Institute Genome Sequencing Center for Infectious Disease"/>
            <person name="Wu L."/>
            <person name="Ma J."/>
        </authorList>
    </citation>
    <scope>NUCLEOTIDE SEQUENCE [LARGE SCALE GENOMIC DNA]</scope>
    <source>
        <strain evidence="9">JCM 17986</strain>
    </source>
</reference>
<dbReference type="SUPFAM" id="SSF46689">
    <property type="entry name" value="Homeodomain-like"/>
    <property type="match status" value="1"/>
</dbReference>
<feature type="region of interest" description="Disordered" evidence="6">
    <location>
        <begin position="1"/>
        <end position="31"/>
    </location>
</feature>
<dbReference type="PROSITE" id="PS50977">
    <property type="entry name" value="HTH_TETR_2"/>
    <property type="match status" value="1"/>
</dbReference>
<dbReference type="Proteomes" id="UP001500466">
    <property type="component" value="Unassembled WGS sequence"/>
</dbReference>
<dbReference type="InterPro" id="IPR009057">
    <property type="entry name" value="Homeodomain-like_sf"/>
</dbReference>
<keyword evidence="9" id="KW-1185">Reference proteome</keyword>
<evidence type="ECO:0000256" key="3">
    <source>
        <dbReference type="ARBA" id="ARBA00023125"/>
    </source>
</evidence>
<protein>
    <submittedName>
        <fullName evidence="8">TetR family transcriptional regulator ActII</fullName>
    </submittedName>
</protein>
<dbReference type="PANTHER" id="PTHR30055:SF151">
    <property type="entry name" value="TRANSCRIPTIONAL REGULATORY PROTEIN"/>
    <property type="match status" value="1"/>
</dbReference>
<dbReference type="Pfam" id="PF02909">
    <property type="entry name" value="TetR_C_1"/>
    <property type="match status" value="1"/>
</dbReference>
<keyword evidence="2" id="KW-0805">Transcription regulation</keyword>
<sequence length="253" mass="27966">MRAEPPPTADQPEVPTPGWRTPRKAARPPRRAPLTVDAIVDAALEIVDTEGLDALSMRRVAQKLDTGAASLYAHVANKEDLIELVLDRVSGEMSFPEPDPEHWGDQMQDGMRQVRDIYARHRDLAKANFGRIPTTPHSLEAMEGMLAILKAGGLPDKVIAWSADLIALYATSAAYEMGLRELREEQDPGWTERYFGQIGAFFASLPKERFPVSVSMLDALTQGDDNDRFGFGLDVIMLGMQAYADRMRANGEA</sequence>
<evidence type="ECO:0000313" key="8">
    <source>
        <dbReference type="EMBL" id="GAA4979845.1"/>
    </source>
</evidence>
<feature type="domain" description="HTH tetR-type" evidence="7">
    <location>
        <begin position="33"/>
        <end position="93"/>
    </location>
</feature>
<evidence type="ECO:0000256" key="5">
    <source>
        <dbReference type="PROSITE-ProRule" id="PRU00335"/>
    </source>
</evidence>
<accession>A0ABP9HWE1</accession>
<dbReference type="SUPFAM" id="SSF48498">
    <property type="entry name" value="Tetracyclin repressor-like, C-terminal domain"/>
    <property type="match status" value="1"/>
</dbReference>
<proteinExistence type="predicted"/>
<evidence type="ECO:0000259" key="7">
    <source>
        <dbReference type="PROSITE" id="PS50977"/>
    </source>
</evidence>
<evidence type="ECO:0000256" key="6">
    <source>
        <dbReference type="SAM" id="MobiDB-lite"/>
    </source>
</evidence>
<evidence type="ECO:0000313" key="9">
    <source>
        <dbReference type="Proteomes" id="UP001500466"/>
    </source>
</evidence>
<dbReference type="InterPro" id="IPR036271">
    <property type="entry name" value="Tet_transcr_reg_TetR-rel_C_sf"/>
</dbReference>
<dbReference type="InterPro" id="IPR001647">
    <property type="entry name" value="HTH_TetR"/>
</dbReference>
<dbReference type="PRINTS" id="PR00400">
    <property type="entry name" value="TETREPRESSOR"/>
</dbReference>
<evidence type="ECO:0000256" key="4">
    <source>
        <dbReference type="ARBA" id="ARBA00023163"/>
    </source>
</evidence>
<feature type="DNA-binding region" description="H-T-H motif" evidence="5">
    <location>
        <begin position="56"/>
        <end position="75"/>
    </location>
</feature>